<dbReference type="Pfam" id="PF24476">
    <property type="entry name" value="DUF7580"/>
    <property type="match status" value="1"/>
</dbReference>
<dbReference type="RefSeq" id="XP_024324180.1">
    <property type="nucleotide sequence ID" value="XM_024469776.1"/>
</dbReference>
<dbReference type="GO" id="GO:0004672">
    <property type="term" value="F:protein kinase activity"/>
    <property type="evidence" value="ECO:0007669"/>
    <property type="project" value="InterPro"/>
</dbReference>
<dbReference type="PANTHER" id="PTHR37542">
    <property type="entry name" value="HELO DOMAIN-CONTAINING PROTEIN-RELATED"/>
    <property type="match status" value="1"/>
</dbReference>
<dbReference type="VEuPathDB" id="FungiDB:GMDG_02505"/>
<dbReference type="Proteomes" id="UP000077154">
    <property type="component" value="Unassembled WGS sequence"/>
</dbReference>
<organism evidence="3">
    <name type="scientific">Pseudogymnoascus destructans</name>
    <dbReference type="NCBI Taxonomy" id="655981"/>
    <lineage>
        <taxon>Eukaryota</taxon>
        <taxon>Fungi</taxon>
        <taxon>Dikarya</taxon>
        <taxon>Ascomycota</taxon>
        <taxon>Pezizomycotina</taxon>
        <taxon>Leotiomycetes</taxon>
        <taxon>Thelebolales</taxon>
        <taxon>Thelebolaceae</taxon>
        <taxon>Pseudogymnoascus</taxon>
    </lineage>
</organism>
<name>A0A177A9T6_9PEZI</name>
<feature type="compositionally biased region" description="Acidic residues" evidence="1">
    <location>
        <begin position="409"/>
        <end position="424"/>
    </location>
</feature>
<dbReference type="InterPro" id="IPR056002">
    <property type="entry name" value="DUF7580"/>
</dbReference>
<dbReference type="eggNOG" id="ENOG502RXKN">
    <property type="taxonomic scope" value="Eukaryota"/>
</dbReference>
<accession>A0A177A9T6</accession>
<feature type="region of interest" description="Disordered" evidence="1">
    <location>
        <begin position="401"/>
        <end position="424"/>
    </location>
</feature>
<dbReference type="GeneID" id="36289234"/>
<gene>
    <name evidence="3" type="ORF">VC83_06172</name>
</gene>
<reference evidence="3" key="1">
    <citation type="submission" date="2016-03" db="EMBL/GenBank/DDBJ databases">
        <title>Updated assembly of Pseudogymnoascus destructans, the fungus causing white-nose syndrome of bats.</title>
        <authorList>
            <person name="Palmer J.M."/>
            <person name="Drees K.P."/>
            <person name="Foster J.T."/>
            <person name="Lindner D.L."/>
        </authorList>
    </citation>
    <scope>NUCLEOTIDE SEQUENCE [LARGE SCALE GENOMIC DNA]</scope>
    <source>
        <strain evidence="3">20631-21</strain>
    </source>
</reference>
<evidence type="ECO:0000259" key="2">
    <source>
        <dbReference type="PROSITE" id="PS50011"/>
    </source>
</evidence>
<dbReference type="EMBL" id="KV441395">
    <property type="protein sequence ID" value="OAF58896.1"/>
    <property type="molecule type" value="Genomic_DNA"/>
</dbReference>
<dbReference type="InterPro" id="IPR029498">
    <property type="entry name" value="HeLo_dom"/>
</dbReference>
<evidence type="ECO:0000313" key="3">
    <source>
        <dbReference type="EMBL" id="OAF58896.1"/>
    </source>
</evidence>
<dbReference type="InterPro" id="IPR011009">
    <property type="entry name" value="Kinase-like_dom_sf"/>
</dbReference>
<dbReference type="Gene3D" id="1.20.120.1020">
    <property type="entry name" value="Prion-inhibition and propagation, HeLo domain"/>
    <property type="match status" value="1"/>
</dbReference>
<dbReference type="PANTHER" id="PTHR37542:SF1">
    <property type="entry name" value="PRION-INHIBITION AND PROPAGATION HELO DOMAIN-CONTAINING PROTEIN"/>
    <property type="match status" value="1"/>
</dbReference>
<dbReference type="AlphaFoldDB" id="A0A177A9T6"/>
<dbReference type="SUPFAM" id="SSF56112">
    <property type="entry name" value="Protein kinase-like (PK-like)"/>
    <property type="match status" value="1"/>
</dbReference>
<evidence type="ECO:0000256" key="1">
    <source>
        <dbReference type="SAM" id="MobiDB-lite"/>
    </source>
</evidence>
<dbReference type="PROSITE" id="PS50011">
    <property type="entry name" value="PROTEIN_KINASE_DOM"/>
    <property type="match status" value="1"/>
</dbReference>
<sequence length="695" mass="78181">MDPGSVVGIVLGVAGLAGQVFSGCITTIQFIITARDIHKDQQYLVLRLRLEQERLLAWSEASGLLDYGPENSSKLLESNVFGLHRSTVLDLLIQIKVLFEDFEITQKRHMRLRAEYEDTENRRVPKERGQKLGSAPELLLDTHETSVPLSPTKRKYIMNALETWKNTSKSGMKRLRWAAFDKADFEILLQQFSVLNDNMTGLLDTRLQREIWNTTQDTNRAVLQLHHELADLQQIVKATFAMTTLSLQGQVTTDPPPYQTTHSKKNNASGLETLAQLARFKAFNESIEADAPPDYNTASILKLGDPSAEKVAMKIRRSAITFNSDVRASRCEATYLVDGISRCVWIEWKEYEWAPSSTPGPSPLIIDRAQKLAALLHHKPKPAHFRVPHCLGYFDNAEINKEPKQTSDSDSESDEGKEEGEDEDEDDWAFRIGFVFEKPHGVDPSTPPVSLLQLLQDTELSNPSITDRVDLAKALANCILYLHSVNWLHKGLRSDNIIFFPRTGRGVQQNRTADLDYSEPYLSGFDFARPARPGEFTEQPADDVEFGIYRHPSTLNMGPERPAYRKSFDIYSFGVILVELAYWSSIDRVMARLHTESLQHSRSSIAGGEVFDLERARGHPKLVETIRAKLLDDSSVSELGARMGGVYKEVARRCLRGGKELGIEEGEDETGGEVAATLSMTFYEEVVKKLEGIQV</sequence>
<dbReference type="InterPro" id="IPR000719">
    <property type="entry name" value="Prot_kinase_dom"/>
</dbReference>
<dbReference type="Gene3D" id="1.10.510.10">
    <property type="entry name" value="Transferase(Phosphotransferase) domain 1"/>
    <property type="match status" value="1"/>
</dbReference>
<dbReference type="OrthoDB" id="1911848at2759"/>
<dbReference type="Pfam" id="PF14479">
    <property type="entry name" value="HeLo"/>
    <property type="match status" value="1"/>
</dbReference>
<protein>
    <recommendedName>
        <fullName evidence="2">Protein kinase domain-containing protein</fullName>
    </recommendedName>
</protein>
<feature type="domain" description="Protein kinase" evidence="2">
    <location>
        <begin position="272"/>
        <end position="683"/>
    </location>
</feature>
<proteinExistence type="predicted"/>
<dbReference type="InterPro" id="IPR038305">
    <property type="entry name" value="HeLo_sf"/>
</dbReference>
<dbReference type="GO" id="GO:0005524">
    <property type="term" value="F:ATP binding"/>
    <property type="evidence" value="ECO:0007669"/>
    <property type="project" value="InterPro"/>
</dbReference>